<dbReference type="GO" id="GO:0055085">
    <property type="term" value="P:transmembrane transport"/>
    <property type="evidence" value="ECO:0007669"/>
    <property type="project" value="TreeGrafter"/>
</dbReference>
<evidence type="ECO:0000313" key="3">
    <source>
        <dbReference type="Proteomes" id="UP000321201"/>
    </source>
</evidence>
<evidence type="ECO:0000256" key="1">
    <source>
        <dbReference type="SAM" id="SignalP"/>
    </source>
</evidence>
<name>A0A5C7ESL2_9PROT</name>
<protein>
    <submittedName>
        <fullName evidence="2">OmpW family protein</fullName>
    </submittedName>
</protein>
<evidence type="ECO:0000313" key="2">
    <source>
        <dbReference type="EMBL" id="TXF10830.1"/>
    </source>
</evidence>
<dbReference type="InterPro" id="IPR005618">
    <property type="entry name" value="OMPW"/>
</dbReference>
<comment type="caution">
    <text evidence="2">The sequence shown here is derived from an EMBL/GenBank/DDBJ whole genome shotgun (WGS) entry which is preliminary data.</text>
</comment>
<dbReference type="Pfam" id="PF03922">
    <property type="entry name" value="OmpW"/>
    <property type="match status" value="1"/>
</dbReference>
<dbReference type="GO" id="GO:0019867">
    <property type="term" value="C:outer membrane"/>
    <property type="evidence" value="ECO:0007669"/>
    <property type="project" value="InterPro"/>
</dbReference>
<gene>
    <name evidence="2" type="ORF">FR698_13495</name>
</gene>
<keyword evidence="1" id="KW-0732">Signal</keyword>
<dbReference type="PANTHER" id="PTHR36920">
    <property type="match status" value="1"/>
</dbReference>
<accession>A0A5C7ESL2</accession>
<feature type="signal peptide" evidence="1">
    <location>
        <begin position="1"/>
        <end position="22"/>
    </location>
</feature>
<dbReference type="InterPro" id="IPR011250">
    <property type="entry name" value="OMP/PagP_B-barrel"/>
</dbReference>
<dbReference type="RefSeq" id="WP_147800723.1">
    <property type="nucleotide sequence ID" value="NZ_VPFL01000021.1"/>
</dbReference>
<dbReference type="AlphaFoldDB" id="A0A5C7ESL2"/>
<keyword evidence="3" id="KW-1185">Reference proteome</keyword>
<dbReference type="PANTHER" id="PTHR36920:SF1">
    <property type="entry name" value="OUTER MEMBRANE PROTEIN W"/>
    <property type="match status" value="1"/>
</dbReference>
<feature type="chain" id="PRO_5023001523" evidence="1">
    <location>
        <begin position="23"/>
        <end position="206"/>
    </location>
</feature>
<dbReference type="Gene3D" id="2.40.160.20">
    <property type="match status" value="1"/>
</dbReference>
<organism evidence="2 3">
    <name type="scientific">Pelomicrobium methylotrophicum</name>
    <dbReference type="NCBI Taxonomy" id="2602750"/>
    <lineage>
        <taxon>Bacteria</taxon>
        <taxon>Pseudomonadati</taxon>
        <taxon>Pseudomonadota</taxon>
        <taxon>Hydrogenophilia</taxon>
        <taxon>Hydrogenophilia incertae sedis</taxon>
        <taxon>Pelomicrobium</taxon>
    </lineage>
</organism>
<dbReference type="InParanoid" id="A0A5C7ESL2"/>
<dbReference type="OrthoDB" id="9807574at2"/>
<dbReference type="EMBL" id="VPFL01000021">
    <property type="protein sequence ID" value="TXF10830.1"/>
    <property type="molecule type" value="Genomic_DNA"/>
</dbReference>
<dbReference type="Proteomes" id="UP000321201">
    <property type="component" value="Unassembled WGS sequence"/>
</dbReference>
<dbReference type="SUPFAM" id="SSF56925">
    <property type="entry name" value="OMPA-like"/>
    <property type="match status" value="1"/>
</dbReference>
<sequence>MTRLLCTTVFLGALFFYSVAQAEPQPRETSRGLGLDVAVGLMHVSPQIDSPAIGADASTETNPVVGLTYHLNESIALNTALGITRHEFSAPGLGNLGKVSLAPFHVVVQYRFLPGSAFRPYVGVGVNRTVFFRQGGPVFSLLEDFKSSTGPVLQAGFDYALGKQYFLNLDFKKFYIDTDVVFKGGSKVETIGLDPTVISAAIGYRF</sequence>
<reference evidence="2 3" key="1">
    <citation type="submission" date="2019-08" db="EMBL/GenBank/DDBJ databases">
        <title>Pelomicrobium methylotrophicum gen. nov., sp. nov. a moderately thermophilic, facultatively anaerobic, lithoautotrophic and methylotrophic bacterium isolated from a terrestrial mud volcano.</title>
        <authorList>
            <person name="Slobodkina G.B."/>
            <person name="Merkel A.Y."/>
            <person name="Slobodkin A.I."/>
        </authorList>
    </citation>
    <scope>NUCLEOTIDE SEQUENCE [LARGE SCALE GENOMIC DNA]</scope>
    <source>
        <strain evidence="2 3">SM250</strain>
    </source>
</reference>
<proteinExistence type="predicted"/>